<keyword evidence="6" id="KW-0862">Zinc</keyword>
<organism evidence="14">
    <name type="scientific">Trypanosoma vivax (strain Y486)</name>
    <dbReference type="NCBI Taxonomy" id="1055687"/>
    <lineage>
        <taxon>Eukaryota</taxon>
        <taxon>Discoba</taxon>
        <taxon>Euglenozoa</taxon>
        <taxon>Kinetoplastea</taxon>
        <taxon>Metakinetoplastina</taxon>
        <taxon>Trypanosomatida</taxon>
        <taxon>Trypanosomatidae</taxon>
        <taxon>Trypanosoma</taxon>
        <taxon>Duttonella</taxon>
    </lineage>
</organism>
<dbReference type="InterPro" id="IPR054734">
    <property type="entry name" value="PqqF-like_C_4"/>
</dbReference>
<dbReference type="FunFam" id="3.30.830.10:FF:000012">
    <property type="entry name" value="Protease 3"/>
    <property type="match status" value="1"/>
</dbReference>
<dbReference type="Pfam" id="PF00675">
    <property type="entry name" value="Peptidase_M16"/>
    <property type="match status" value="1"/>
</dbReference>
<dbReference type="GO" id="GO:0046872">
    <property type="term" value="F:metal ion binding"/>
    <property type="evidence" value="ECO:0007669"/>
    <property type="project" value="UniProtKB-KW"/>
</dbReference>
<feature type="domain" description="Peptidase M16 C-terminal" evidence="11">
    <location>
        <begin position="194"/>
        <end position="356"/>
    </location>
</feature>
<evidence type="ECO:0000259" key="10">
    <source>
        <dbReference type="Pfam" id="PF00675"/>
    </source>
</evidence>
<evidence type="ECO:0000256" key="1">
    <source>
        <dbReference type="ARBA" id="ARBA00001947"/>
    </source>
</evidence>
<comment type="cofactor">
    <cofactor evidence="1">
        <name>Zn(2+)</name>
        <dbReference type="ChEBI" id="CHEBI:29105"/>
    </cofactor>
</comment>
<sequence length="1073" mass="119238">MSCRWKLVEIITPSALRAKHFGYILNNGVKCIIVQDPNAKVPAVALNMRAGQLNDTVDVPGLAHFCEHMLFMGTAKYPREDEYDSYITKNGGFCNAWTADRGTTYYFTVAHDALEGALERFVEFFVAPSFNSSAISREVKAVHSEDEKNHSVDFWRIDELERSLFSEQHPRSRYGNGNMTTLWHTPLEKQIDIRADLIKFFDTHYVSGAACIAVCSVLPPEAILQMIEEPLSRMRMGAPAEFRFLPPEEPLFNPLAAQGLWINVHHIKKTRSVRMLWPVKCPAASWRYMPGAYVAHVLGHECNCSVLGVLRREGMATGMVVWPQQVDADNAIFSVDISLTVNGVRRLADVIDTVYHGIGQATRVDMAVYQQMKAEEHLVFESSDVNGNADHCVGLAYSANETDLRHCWIAEVEVLEDNIAETEAFVAQLTPDKAVIMFRWGEMPLSEGVAGATGEERTGEEGEMEEGSEAEAEAEVESSENLFQCLPDFARVPCNSATRFHGTKYVLCRVPVELRERWCNSLRNPSLQGLSLPPVNPFLATDFTLYSPATVDETKKAEVETFLTDYGVTAVRKDVGHHKTFKASIKWSGISPCACISPINRFYMRVMNGILGDTLAEESYFGLLAAIKNEVEMGASGLTLVLTGPQHRLLDFFFALFEKLFTPADLHATEEKYNDYAEASLRSLRSAASKQPYELANDRFTKAVKVVAYTFEEVLDAAKSASYEGYRAFVVEYLAKGIYFECFVAGNIPSASYIREGLVAKIEETLARLGVPAASKDAIPRFRDTYALVRPAPPHQHLPIPPVSVISYPPFNEDNSNIAVLFNIYVGEESPLTRVLCDCTNKLISSMFFNALRTRETLGYVVFSRSVRHEGTAHIQFVAQSAVEGVDGLYIFSRIIAFLTAVENNLALVFNEKDFQTVVSSLIELRRKLPDTVEMDCAHLASSYLHPSGKNYREAEISALQELTVSQAQQFFLTHVANTSVSRNALLIVVNNAASAGDADVFATCGGDVTLPAKRAPVEQSDLPCEETNDDGVCLHALSLPDFADSVVKIAVERHVSPEMYHAHMQKIRSTSL</sequence>
<evidence type="ECO:0000313" key="14">
    <source>
        <dbReference type="EMBL" id="CCC50047.1"/>
    </source>
</evidence>
<gene>
    <name evidence="14" type="ORF">TVY486_0806540</name>
</gene>
<evidence type="ECO:0000256" key="4">
    <source>
        <dbReference type="ARBA" id="ARBA00022723"/>
    </source>
</evidence>
<dbReference type="GO" id="GO:0005739">
    <property type="term" value="C:mitochondrion"/>
    <property type="evidence" value="ECO:0007669"/>
    <property type="project" value="TreeGrafter"/>
</dbReference>
<dbReference type="InterPro" id="IPR011249">
    <property type="entry name" value="Metalloenz_LuxS/M16"/>
</dbReference>
<dbReference type="PROSITE" id="PS00143">
    <property type="entry name" value="INSULINASE"/>
    <property type="match status" value="1"/>
</dbReference>
<keyword evidence="4" id="KW-0479">Metal-binding</keyword>
<evidence type="ECO:0000256" key="5">
    <source>
        <dbReference type="ARBA" id="ARBA00022801"/>
    </source>
</evidence>
<dbReference type="Pfam" id="PF16187">
    <property type="entry name" value="Peptidase_M16_M"/>
    <property type="match status" value="1"/>
</dbReference>
<dbReference type="Gene3D" id="3.30.830.10">
    <property type="entry name" value="Metalloenzyme, LuxS/M16 peptidase-like"/>
    <property type="match status" value="4"/>
</dbReference>
<dbReference type="InterPro" id="IPR001431">
    <property type="entry name" value="Pept_M16_Zn_BS"/>
</dbReference>
<feature type="region of interest" description="Disordered" evidence="9">
    <location>
        <begin position="448"/>
        <end position="474"/>
    </location>
</feature>
<evidence type="ECO:0000256" key="2">
    <source>
        <dbReference type="ARBA" id="ARBA00007261"/>
    </source>
</evidence>
<protein>
    <submittedName>
        <fullName evidence="14">Putative peptidase</fullName>
    </submittedName>
</protein>
<evidence type="ECO:0000259" key="11">
    <source>
        <dbReference type="Pfam" id="PF05193"/>
    </source>
</evidence>
<dbReference type="InterPro" id="IPR032632">
    <property type="entry name" value="Peptidase_M16_M"/>
</dbReference>
<evidence type="ECO:0000259" key="13">
    <source>
        <dbReference type="Pfam" id="PF22456"/>
    </source>
</evidence>
<feature type="domain" description="Coenzyme PQQ synthesis protein F-like C-terminal lobe" evidence="13">
    <location>
        <begin position="841"/>
        <end position="932"/>
    </location>
</feature>
<dbReference type="InterPro" id="IPR011765">
    <property type="entry name" value="Pept_M16_N"/>
</dbReference>
<evidence type="ECO:0000256" key="9">
    <source>
        <dbReference type="SAM" id="MobiDB-lite"/>
    </source>
</evidence>
<dbReference type="GO" id="GO:0004222">
    <property type="term" value="F:metalloendopeptidase activity"/>
    <property type="evidence" value="ECO:0007669"/>
    <property type="project" value="InterPro"/>
</dbReference>
<dbReference type="InterPro" id="IPR007863">
    <property type="entry name" value="Peptidase_M16_C"/>
</dbReference>
<evidence type="ECO:0000256" key="7">
    <source>
        <dbReference type="ARBA" id="ARBA00023049"/>
    </source>
</evidence>
<proteinExistence type="inferred from homology"/>
<dbReference type="PANTHER" id="PTHR43690">
    <property type="entry name" value="NARDILYSIN"/>
    <property type="match status" value="1"/>
</dbReference>
<evidence type="ECO:0000256" key="8">
    <source>
        <dbReference type="RuleBase" id="RU004447"/>
    </source>
</evidence>
<dbReference type="Pfam" id="PF05193">
    <property type="entry name" value="Peptidase_M16_C"/>
    <property type="match status" value="1"/>
</dbReference>
<dbReference type="PANTHER" id="PTHR43690:SF18">
    <property type="entry name" value="INSULIN-DEGRADING ENZYME-RELATED"/>
    <property type="match status" value="1"/>
</dbReference>
<keyword evidence="7" id="KW-0482">Metalloprotease</keyword>
<dbReference type="Pfam" id="PF22456">
    <property type="entry name" value="PqqF-like_C_4"/>
    <property type="match status" value="1"/>
</dbReference>
<keyword evidence="5" id="KW-0378">Hydrolase</keyword>
<dbReference type="GO" id="GO:0043171">
    <property type="term" value="P:peptide catabolic process"/>
    <property type="evidence" value="ECO:0007669"/>
    <property type="project" value="TreeGrafter"/>
</dbReference>
<dbReference type="AlphaFoldDB" id="G0TZL9"/>
<feature type="domain" description="Peptidase M16 middle/third" evidence="12">
    <location>
        <begin position="493"/>
        <end position="717"/>
    </location>
</feature>
<dbReference type="GO" id="GO:0051603">
    <property type="term" value="P:proteolysis involved in protein catabolic process"/>
    <property type="evidence" value="ECO:0007669"/>
    <property type="project" value="TreeGrafter"/>
</dbReference>
<accession>G0TZL9</accession>
<evidence type="ECO:0000259" key="12">
    <source>
        <dbReference type="Pfam" id="PF16187"/>
    </source>
</evidence>
<dbReference type="SUPFAM" id="SSF63411">
    <property type="entry name" value="LuxS/MPP-like metallohydrolase"/>
    <property type="match status" value="4"/>
</dbReference>
<evidence type="ECO:0000256" key="3">
    <source>
        <dbReference type="ARBA" id="ARBA00022670"/>
    </source>
</evidence>
<comment type="similarity">
    <text evidence="2 8">Belongs to the peptidase M16 family.</text>
</comment>
<keyword evidence="3" id="KW-0645">Protease</keyword>
<dbReference type="InterPro" id="IPR050626">
    <property type="entry name" value="Peptidase_M16"/>
</dbReference>
<feature type="compositionally biased region" description="Acidic residues" evidence="9">
    <location>
        <begin position="461"/>
        <end position="474"/>
    </location>
</feature>
<dbReference type="EMBL" id="HE573024">
    <property type="protein sequence ID" value="CCC50047.1"/>
    <property type="molecule type" value="Genomic_DNA"/>
</dbReference>
<evidence type="ECO:0000256" key="6">
    <source>
        <dbReference type="ARBA" id="ARBA00022833"/>
    </source>
</evidence>
<name>G0TZL9_TRYVY</name>
<reference evidence="14" key="1">
    <citation type="journal article" date="2012" name="Proc. Natl. Acad. Sci. U.S.A.">
        <title>Antigenic diversity is generated by distinct evolutionary mechanisms in African trypanosome species.</title>
        <authorList>
            <person name="Jackson A.P."/>
            <person name="Berry A."/>
            <person name="Aslett M."/>
            <person name="Allison H.C."/>
            <person name="Burton P."/>
            <person name="Vavrova-Anderson J."/>
            <person name="Brown R."/>
            <person name="Browne H."/>
            <person name="Corton N."/>
            <person name="Hauser H."/>
            <person name="Gamble J."/>
            <person name="Gilderthorp R."/>
            <person name="Marcello L."/>
            <person name="McQuillan J."/>
            <person name="Otto T.D."/>
            <person name="Quail M.A."/>
            <person name="Sanders M.J."/>
            <person name="van Tonder A."/>
            <person name="Ginger M.L."/>
            <person name="Field M.C."/>
            <person name="Barry J.D."/>
            <person name="Hertz-Fowler C."/>
            <person name="Berriman M."/>
        </authorList>
    </citation>
    <scope>NUCLEOTIDE SEQUENCE</scope>
    <source>
        <strain evidence="14">Y486</strain>
    </source>
</reference>
<feature type="domain" description="Peptidase M16 N-terminal" evidence="10">
    <location>
        <begin position="32"/>
        <end position="165"/>
    </location>
</feature>
<dbReference type="GO" id="GO:0005829">
    <property type="term" value="C:cytosol"/>
    <property type="evidence" value="ECO:0007669"/>
    <property type="project" value="TreeGrafter"/>
</dbReference>